<feature type="compositionally biased region" description="Basic residues" evidence="1">
    <location>
        <begin position="23"/>
        <end position="36"/>
    </location>
</feature>
<name>A0A388L586_CHABU</name>
<feature type="compositionally biased region" description="Acidic residues" evidence="1">
    <location>
        <begin position="121"/>
        <end position="132"/>
    </location>
</feature>
<gene>
    <name evidence="2" type="ORF">CBR_g23912</name>
</gene>
<feature type="compositionally biased region" description="Acidic residues" evidence="1">
    <location>
        <begin position="78"/>
        <end position="88"/>
    </location>
</feature>
<dbReference type="Proteomes" id="UP000265515">
    <property type="component" value="Unassembled WGS sequence"/>
</dbReference>
<sequence>MRQEDSPPHAPKKRSCGQGSKGQPRKNIGHAKRRRTIEKEWEENVTIDLRGSEGVEAAEDEKGDLSRDTAVKEHMTECEEYDETEDGEAGNTDRLNEKQSYGEDESNEEEDSHNGYNNTQDGDDDDDDDEEPSQSSRREERRTKDNRKKTYRKTQGGTSDKGREESNADKLLVLKKKAIEGHRQILQGGRNCQKEAKKVKHWAGGMRDECDLFGKRKKDRLLRSVAKTFVHSTARDATFYPSEDDFFNTLQLAANLLGEDVRVGFGKYVEDNDVRCALIECNRMMTTVRGELTWHLRHWFWAERGLSLVRGTQSDYNNTARNDIRSQMNKDKIWRRKGDEPWGAEHFKRALTKVFQIRRDDGKLGVTLQQLAFTEVVIRTEIEQTKKSSKASDQLLKMTAIKNDIVNTAGNRDTVMSFCIFKLDRDTHVADVATQYYNAGNRKRGKSAVDDKGNTVHDFEFEVLAPQTQPQASCAGP</sequence>
<dbReference type="AlphaFoldDB" id="A0A388L586"/>
<evidence type="ECO:0000256" key="1">
    <source>
        <dbReference type="SAM" id="MobiDB-lite"/>
    </source>
</evidence>
<dbReference type="EMBL" id="BFEA01000268">
    <property type="protein sequence ID" value="GBG77464.1"/>
    <property type="molecule type" value="Genomic_DNA"/>
</dbReference>
<feature type="compositionally biased region" description="Acidic residues" evidence="1">
    <location>
        <begin position="102"/>
        <end position="111"/>
    </location>
</feature>
<reference evidence="2 3" key="1">
    <citation type="journal article" date="2018" name="Cell">
        <title>The Chara Genome: Secondary Complexity and Implications for Plant Terrestrialization.</title>
        <authorList>
            <person name="Nishiyama T."/>
            <person name="Sakayama H."/>
            <person name="Vries J.D."/>
            <person name="Buschmann H."/>
            <person name="Saint-Marcoux D."/>
            <person name="Ullrich K.K."/>
            <person name="Haas F.B."/>
            <person name="Vanderstraeten L."/>
            <person name="Becker D."/>
            <person name="Lang D."/>
            <person name="Vosolsobe S."/>
            <person name="Rombauts S."/>
            <person name="Wilhelmsson P.K.I."/>
            <person name="Janitza P."/>
            <person name="Kern R."/>
            <person name="Heyl A."/>
            <person name="Rumpler F."/>
            <person name="Villalobos L.I.A.C."/>
            <person name="Clay J.M."/>
            <person name="Skokan R."/>
            <person name="Toyoda A."/>
            <person name="Suzuki Y."/>
            <person name="Kagoshima H."/>
            <person name="Schijlen E."/>
            <person name="Tajeshwar N."/>
            <person name="Catarino B."/>
            <person name="Hetherington A.J."/>
            <person name="Saltykova A."/>
            <person name="Bonnot C."/>
            <person name="Breuninger H."/>
            <person name="Symeonidi A."/>
            <person name="Radhakrishnan G.V."/>
            <person name="Van Nieuwerburgh F."/>
            <person name="Deforce D."/>
            <person name="Chang C."/>
            <person name="Karol K.G."/>
            <person name="Hedrich R."/>
            <person name="Ulvskov P."/>
            <person name="Glockner G."/>
            <person name="Delwiche C.F."/>
            <person name="Petrasek J."/>
            <person name="Van de Peer Y."/>
            <person name="Friml J."/>
            <person name="Beilby M."/>
            <person name="Dolan L."/>
            <person name="Kohara Y."/>
            <person name="Sugano S."/>
            <person name="Fujiyama A."/>
            <person name="Delaux P.-M."/>
            <person name="Quint M."/>
            <person name="TheiBen G."/>
            <person name="Hagemann M."/>
            <person name="Harholt J."/>
            <person name="Dunand C."/>
            <person name="Zachgo S."/>
            <person name="Langdale J."/>
            <person name="Maumus F."/>
            <person name="Straeten D.V.D."/>
            <person name="Gould S.B."/>
            <person name="Rensing S.A."/>
        </authorList>
    </citation>
    <scope>NUCLEOTIDE SEQUENCE [LARGE SCALE GENOMIC DNA]</scope>
    <source>
        <strain evidence="2 3">S276</strain>
    </source>
</reference>
<evidence type="ECO:0000313" key="2">
    <source>
        <dbReference type="EMBL" id="GBG77464.1"/>
    </source>
</evidence>
<keyword evidence="3" id="KW-1185">Reference proteome</keyword>
<feature type="region of interest" description="Disordered" evidence="1">
    <location>
        <begin position="1"/>
        <end position="169"/>
    </location>
</feature>
<feature type="compositionally biased region" description="Basic and acidic residues" evidence="1">
    <location>
        <begin position="63"/>
        <end position="77"/>
    </location>
</feature>
<accession>A0A388L586</accession>
<dbReference type="Gramene" id="GBG77464">
    <property type="protein sequence ID" value="GBG77464"/>
    <property type="gene ID" value="CBR_g23912"/>
</dbReference>
<evidence type="ECO:0000313" key="3">
    <source>
        <dbReference type="Proteomes" id="UP000265515"/>
    </source>
</evidence>
<protein>
    <submittedName>
        <fullName evidence="2">Uncharacterized protein</fullName>
    </submittedName>
</protein>
<comment type="caution">
    <text evidence="2">The sequence shown here is derived from an EMBL/GenBank/DDBJ whole genome shotgun (WGS) entry which is preliminary data.</text>
</comment>
<organism evidence="2 3">
    <name type="scientific">Chara braunii</name>
    <name type="common">Braun's stonewort</name>
    <dbReference type="NCBI Taxonomy" id="69332"/>
    <lineage>
        <taxon>Eukaryota</taxon>
        <taxon>Viridiplantae</taxon>
        <taxon>Streptophyta</taxon>
        <taxon>Charophyceae</taxon>
        <taxon>Charales</taxon>
        <taxon>Characeae</taxon>
        <taxon>Chara</taxon>
    </lineage>
</organism>
<proteinExistence type="predicted"/>